<organism evidence="1 2">
    <name type="scientific">Posidoniimonas corsicana</name>
    <dbReference type="NCBI Taxonomy" id="1938618"/>
    <lineage>
        <taxon>Bacteria</taxon>
        <taxon>Pseudomonadati</taxon>
        <taxon>Planctomycetota</taxon>
        <taxon>Planctomycetia</taxon>
        <taxon>Pirellulales</taxon>
        <taxon>Lacipirellulaceae</taxon>
        <taxon>Posidoniimonas</taxon>
    </lineage>
</organism>
<dbReference type="Gene3D" id="1.10.1330.10">
    <property type="entry name" value="Dockerin domain"/>
    <property type="match status" value="1"/>
</dbReference>
<evidence type="ECO:0000313" key="2">
    <source>
        <dbReference type="Proteomes" id="UP000316714"/>
    </source>
</evidence>
<evidence type="ECO:0000313" key="1">
    <source>
        <dbReference type="EMBL" id="TWT36681.1"/>
    </source>
</evidence>
<dbReference type="Proteomes" id="UP000316714">
    <property type="component" value="Unassembled WGS sequence"/>
</dbReference>
<dbReference type="InterPro" id="IPR036439">
    <property type="entry name" value="Dockerin_dom_sf"/>
</dbReference>
<dbReference type="AlphaFoldDB" id="A0A5C5VEW7"/>
<comment type="caution">
    <text evidence="1">The sequence shown here is derived from an EMBL/GenBank/DDBJ whole genome shotgun (WGS) entry which is preliminary data.</text>
</comment>
<dbReference type="SUPFAM" id="SSF52743">
    <property type="entry name" value="Subtilisin-like"/>
    <property type="match status" value="1"/>
</dbReference>
<sequence length="531" mass="56373">MWTADSQAYKTEIGYLQLIDEYEGTLPTGAGVLVSMVEANASTSSTTHLFLPESSSEFLAGQTITNGSSVSSPGVSDHATNMARNFFGSTRSVAFGVTQVTVYEADHYLNSILNLTPANAGPPDVPTYKVQNHSWVGSFDSSSNNLETLRRLDYLIDTYDTIVPVGLNNASQSDYTELMAQSYNAIAVGRSDAGHIGGPTPFSSYGPGRLKPDIVSSPTATSAATASVSSVATMLYQSATDTANFANADADAARSETMKAILMAGATKEEFPTWENASPTQPLDLVYGAGELNVRNSFFIQQGGQFDGAASAGGTVVDDYGWDYGEVNSGQSLFYDLSVPDFHSDGVLSVVLAWNVEITDTNSGSQFSPTQSLANLDLKLWDSTGAPLDAVLATSVSTKDNVEHVYLTGLDAGDYTIEVLSTSGDRDFGLAWRLDYEAPYRVTGDYNEDGVVDAADFTLWRDTVGSTSNLAADGDLNGVVDQGDYDLWRTAYGSLHTPPGAISATLAAVPEPATLTMPAGAAMILGRRRRR</sequence>
<protein>
    <submittedName>
        <fullName evidence="1">Uncharacterized protein</fullName>
    </submittedName>
</protein>
<gene>
    <name evidence="1" type="ORF">KOR34_16210</name>
</gene>
<dbReference type="InterPro" id="IPR008979">
    <property type="entry name" value="Galactose-bd-like_sf"/>
</dbReference>
<dbReference type="GO" id="GO:0000272">
    <property type="term" value="P:polysaccharide catabolic process"/>
    <property type="evidence" value="ECO:0007669"/>
    <property type="project" value="InterPro"/>
</dbReference>
<dbReference type="EMBL" id="SIHJ01000001">
    <property type="protein sequence ID" value="TWT36681.1"/>
    <property type="molecule type" value="Genomic_DNA"/>
</dbReference>
<reference evidence="1 2" key="1">
    <citation type="submission" date="2019-02" db="EMBL/GenBank/DDBJ databases">
        <title>Deep-cultivation of Planctomycetes and their phenomic and genomic characterization uncovers novel biology.</title>
        <authorList>
            <person name="Wiegand S."/>
            <person name="Jogler M."/>
            <person name="Boedeker C."/>
            <person name="Pinto D."/>
            <person name="Vollmers J."/>
            <person name="Rivas-Marin E."/>
            <person name="Kohn T."/>
            <person name="Peeters S.H."/>
            <person name="Heuer A."/>
            <person name="Rast P."/>
            <person name="Oberbeckmann S."/>
            <person name="Bunk B."/>
            <person name="Jeske O."/>
            <person name="Meyerdierks A."/>
            <person name="Storesund J.E."/>
            <person name="Kallscheuer N."/>
            <person name="Luecker S."/>
            <person name="Lage O.M."/>
            <person name="Pohl T."/>
            <person name="Merkel B.J."/>
            <person name="Hornburger P."/>
            <person name="Mueller R.-W."/>
            <person name="Bruemmer F."/>
            <person name="Labrenz M."/>
            <person name="Spormann A.M."/>
            <person name="Op Den Camp H."/>
            <person name="Overmann J."/>
            <person name="Amann R."/>
            <person name="Jetten M.S.M."/>
            <person name="Mascher T."/>
            <person name="Medema M.H."/>
            <person name="Devos D.P."/>
            <person name="Kaster A.-K."/>
            <person name="Ovreas L."/>
            <person name="Rohde M."/>
            <person name="Galperin M.Y."/>
            <person name="Jogler C."/>
        </authorList>
    </citation>
    <scope>NUCLEOTIDE SEQUENCE [LARGE SCALE GENOMIC DNA]</scope>
    <source>
        <strain evidence="1 2">KOR34</strain>
    </source>
</reference>
<dbReference type="SUPFAM" id="SSF49785">
    <property type="entry name" value="Galactose-binding domain-like"/>
    <property type="match status" value="1"/>
</dbReference>
<dbReference type="Gene3D" id="3.40.50.200">
    <property type="entry name" value="Peptidase S8/S53 domain"/>
    <property type="match status" value="1"/>
</dbReference>
<accession>A0A5C5VEW7</accession>
<proteinExistence type="predicted"/>
<dbReference type="GO" id="GO:0004252">
    <property type="term" value="F:serine-type endopeptidase activity"/>
    <property type="evidence" value="ECO:0007669"/>
    <property type="project" value="InterPro"/>
</dbReference>
<keyword evidence="2" id="KW-1185">Reference proteome</keyword>
<dbReference type="SUPFAM" id="SSF63446">
    <property type="entry name" value="Type I dockerin domain"/>
    <property type="match status" value="1"/>
</dbReference>
<name>A0A5C5VEW7_9BACT</name>
<dbReference type="InterPro" id="IPR036852">
    <property type="entry name" value="Peptidase_S8/S53_dom_sf"/>
</dbReference>
<dbReference type="Gene3D" id="2.60.120.380">
    <property type="match status" value="1"/>
</dbReference>
<dbReference type="GO" id="GO:0006508">
    <property type="term" value="P:proteolysis"/>
    <property type="evidence" value="ECO:0007669"/>
    <property type="project" value="InterPro"/>
</dbReference>